<evidence type="ECO:0000313" key="1">
    <source>
        <dbReference type="EMBL" id="SEM75939.1"/>
    </source>
</evidence>
<reference evidence="1 2" key="1">
    <citation type="submission" date="2016-10" db="EMBL/GenBank/DDBJ databases">
        <authorList>
            <person name="de Groot N.N."/>
        </authorList>
    </citation>
    <scope>NUCLEOTIDE SEQUENCE [LARGE SCALE GENOMIC DNA]</scope>
    <source>
        <strain evidence="1 2">Nl18</strain>
    </source>
</reference>
<organism evidence="1 2">
    <name type="scientific">Nitrosospira multiformis</name>
    <dbReference type="NCBI Taxonomy" id="1231"/>
    <lineage>
        <taxon>Bacteria</taxon>
        <taxon>Pseudomonadati</taxon>
        <taxon>Pseudomonadota</taxon>
        <taxon>Betaproteobacteria</taxon>
        <taxon>Nitrosomonadales</taxon>
        <taxon>Nitrosomonadaceae</taxon>
        <taxon>Nitrosospira</taxon>
    </lineage>
</organism>
<dbReference type="RefSeq" id="WP_175463177.1">
    <property type="nucleotide sequence ID" value="NZ_FOCT01000001.1"/>
</dbReference>
<protein>
    <submittedName>
        <fullName evidence="1">Uncharacterized protein</fullName>
    </submittedName>
</protein>
<evidence type="ECO:0000313" key="2">
    <source>
        <dbReference type="Proteomes" id="UP000183898"/>
    </source>
</evidence>
<name>A0A1H8B127_9PROT</name>
<sequence length="50" mass="5346">MKITRSSKIQGLILVATLSIGLGFVFPVSAQANPYILDINSKEVIDLGTL</sequence>
<dbReference type="AlphaFoldDB" id="A0A1H8B127"/>
<dbReference type="EMBL" id="FOCT01000001">
    <property type="protein sequence ID" value="SEM75939.1"/>
    <property type="molecule type" value="Genomic_DNA"/>
</dbReference>
<accession>A0A1H8B127</accession>
<dbReference type="Proteomes" id="UP000183898">
    <property type="component" value="Unassembled WGS sequence"/>
</dbReference>
<gene>
    <name evidence="1" type="ORF">SAMN05216404_10177</name>
</gene>
<proteinExistence type="predicted"/>